<dbReference type="AlphaFoldDB" id="A0A431WGG8"/>
<keyword evidence="3" id="KW-1185">Reference proteome</keyword>
<comment type="caution">
    <text evidence="2">The sequence shown here is derived from an EMBL/GenBank/DDBJ whole genome shotgun (WGS) entry which is preliminary data.</text>
</comment>
<dbReference type="OrthoDB" id="6315408at2"/>
<dbReference type="RefSeq" id="WP_126503847.1">
    <property type="nucleotide sequence ID" value="NZ_RXNV01000001.1"/>
</dbReference>
<keyword evidence="1" id="KW-1133">Transmembrane helix</keyword>
<evidence type="ECO:0000256" key="1">
    <source>
        <dbReference type="SAM" id="Phobius"/>
    </source>
</evidence>
<reference evidence="2 3" key="1">
    <citation type="submission" date="2018-12" db="EMBL/GenBank/DDBJ databases">
        <authorList>
            <person name="Yu L."/>
        </authorList>
    </citation>
    <scope>NUCLEOTIDE SEQUENCE [LARGE SCALE GENOMIC DNA]</scope>
    <source>
        <strain evidence="2 3">HAW-EB5</strain>
    </source>
</reference>
<sequence length="61" mass="6963">MAKFFLFPIILCLFWTLFLHFNGVPLKQGKKGFIYIIAISATIILSLGFLLWITSGQNIRS</sequence>
<dbReference type="Proteomes" id="UP000282060">
    <property type="component" value="Unassembled WGS sequence"/>
</dbReference>
<protein>
    <submittedName>
        <fullName evidence="2">Uncharacterized protein</fullName>
    </submittedName>
</protein>
<dbReference type="EMBL" id="RXNV01000001">
    <property type="protein sequence ID" value="RTR34526.1"/>
    <property type="molecule type" value="Genomic_DNA"/>
</dbReference>
<proteinExistence type="predicted"/>
<gene>
    <name evidence="2" type="ORF">EKG39_02310</name>
</gene>
<evidence type="ECO:0000313" key="2">
    <source>
        <dbReference type="EMBL" id="RTR34526.1"/>
    </source>
</evidence>
<evidence type="ECO:0000313" key="3">
    <source>
        <dbReference type="Proteomes" id="UP000282060"/>
    </source>
</evidence>
<feature type="transmembrane region" description="Helical" evidence="1">
    <location>
        <begin position="33"/>
        <end position="53"/>
    </location>
</feature>
<keyword evidence="1" id="KW-0472">Membrane</keyword>
<name>A0A431WGG8_9GAMM</name>
<accession>A0A431WGG8</accession>
<keyword evidence="1" id="KW-0812">Transmembrane</keyword>
<organism evidence="2 3">
    <name type="scientific">Shewanella atlantica</name>
    <dbReference type="NCBI Taxonomy" id="271099"/>
    <lineage>
        <taxon>Bacteria</taxon>
        <taxon>Pseudomonadati</taxon>
        <taxon>Pseudomonadota</taxon>
        <taxon>Gammaproteobacteria</taxon>
        <taxon>Alteromonadales</taxon>
        <taxon>Shewanellaceae</taxon>
        <taxon>Shewanella</taxon>
    </lineage>
</organism>